<dbReference type="AlphaFoldDB" id="F7CU55"/>
<evidence type="ECO:0000256" key="2">
    <source>
        <dbReference type="ARBA" id="ARBA00004496"/>
    </source>
</evidence>
<organism evidence="14 15">
    <name type="scientific">Monodelphis domestica</name>
    <name type="common">Gray short-tailed opossum</name>
    <dbReference type="NCBI Taxonomy" id="13616"/>
    <lineage>
        <taxon>Eukaryota</taxon>
        <taxon>Metazoa</taxon>
        <taxon>Chordata</taxon>
        <taxon>Craniata</taxon>
        <taxon>Vertebrata</taxon>
        <taxon>Euteleostomi</taxon>
        <taxon>Mammalia</taxon>
        <taxon>Metatheria</taxon>
        <taxon>Didelphimorphia</taxon>
        <taxon>Didelphidae</taxon>
        <taxon>Monodelphis</taxon>
    </lineage>
</organism>
<dbReference type="FunCoup" id="F7CU55">
    <property type="interactions" value="302"/>
</dbReference>
<dbReference type="GO" id="GO:0035556">
    <property type="term" value="P:intracellular signal transduction"/>
    <property type="evidence" value="ECO:0007669"/>
    <property type="project" value="UniProtKB-ARBA"/>
</dbReference>
<dbReference type="InterPro" id="IPR036834">
    <property type="entry name" value="Bcl-2-like_sf"/>
</dbReference>
<dbReference type="SUPFAM" id="SSF56854">
    <property type="entry name" value="Bcl-2 inhibitors of programmed cell death"/>
    <property type="match status" value="1"/>
</dbReference>
<keyword evidence="7" id="KW-0496">Mitochondrion</keyword>
<reference evidence="14" key="3">
    <citation type="submission" date="2025-09" db="UniProtKB">
        <authorList>
            <consortium name="Ensembl"/>
        </authorList>
    </citation>
    <scope>IDENTIFICATION</scope>
</reference>
<dbReference type="GO" id="GO:0008637">
    <property type="term" value="P:apoptotic mitochondrial changes"/>
    <property type="evidence" value="ECO:0000318"/>
    <property type="project" value="GO_Central"/>
</dbReference>
<dbReference type="Bgee" id="ENSMODG00000018457">
    <property type="expression patterns" value="Expressed in blood and 19 other cell types or tissues"/>
</dbReference>
<comment type="function">
    <text evidence="10">Induces caspases and apoptosis. Counters the protective effect of BCL2.</text>
</comment>
<dbReference type="GO" id="GO:2001238">
    <property type="term" value="P:positive regulation of extrinsic apoptotic signaling pathway"/>
    <property type="evidence" value="ECO:0000318"/>
    <property type="project" value="GO_Central"/>
</dbReference>
<dbReference type="GO" id="GO:0005739">
    <property type="term" value="C:mitochondrion"/>
    <property type="evidence" value="ECO:0000318"/>
    <property type="project" value="GO_Central"/>
</dbReference>
<dbReference type="Proteomes" id="UP000002280">
    <property type="component" value="Chromosome 8"/>
</dbReference>
<evidence type="ECO:0000313" key="14">
    <source>
        <dbReference type="Ensembl" id="ENSMODP00000023012.3"/>
    </source>
</evidence>
<reference evidence="14" key="2">
    <citation type="submission" date="2025-08" db="UniProtKB">
        <authorList>
            <consortium name="Ensembl"/>
        </authorList>
    </citation>
    <scope>IDENTIFICATION</scope>
</reference>
<comment type="subcellular location">
    <subcellularLocation>
        <location evidence="2">Cytoplasm</location>
    </subcellularLocation>
    <subcellularLocation>
        <location evidence="1">Mitochondrion outer membrane</location>
    </subcellularLocation>
</comment>
<feature type="region of interest" description="Disordered" evidence="13">
    <location>
        <begin position="23"/>
        <end position="46"/>
    </location>
</feature>
<dbReference type="GO" id="GO:0090200">
    <property type="term" value="P:positive regulation of release of cytochrome c from mitochondria"/>
    <property type="evidence" value="ECO:0000318"/>
    <property type="project" value="GO_Central"/>
</dbReference>
<evidence type="ECO:0000313" key="15">
    <source>
        <dbReference type="Proteomes" id="UP000002280"/>
    </source>
</evidence>
<dbReference type="FunFam" id="1.10.437.10:FF:000010">
    <property type="entry name" value="BH3-interacting domain death agonist"/>
    <property type="match status" value="1"/>
</dbReference>
<dbReference type="GO" id="GO:0005829">
    <property type="term" value="C:cytosol"/>
    <property type="evidence" value="ECO:0000318"/>
    <property type="project" value="GO_Central"/>
</dbReference>
<keyword evidence="15" id="KW-1185">Reference proteome</keyword>
<dbReference type="eggNOG" id="ENOG502SAN7">
    <property type="taxonomic scope" value="Eukaryota"/>
</dbReference>
<dbReference type="GO" id="GO:2001244">
    <property type="term" value="P:positive regulation of intrinsic apoptotic signaling pathway"/>
    <property type="evidence" value="ECO:0000318"/>
    <property type="project" value="GO_Central"/>
</dbReference>
<keyword evidence="8" id="KW-0472">Membrane</keyword>
<protein>
    <recommendedName>
        <fullName evidence="3">BH3-interacting domain death agonist</fullName>
    </recommendedName>
    <alternativeName>
        <fullName evidence="12">p22 BID</fullName>
    </alternativeName>
</protein>
<dbReference type="GO" id="GO:0005741">
    <property type="term" value="C:mitochondrial outer membrane"/>
    <property type="evidence" value="ECO:0007669"/>
    <property type="project" value="UniProtKB-SubCell"/>
</dbReference>
<comment type="subunit">
    <text evidence="11">Forms heterodimers either with the pro-apoptotic protein BAX or the anti-apoptotic protein BCL2. Interacts with PLEKHN1.</text>
</comment>
<evidence type="ECO:0000256" key="11">
    <source>
        <dbReference type="ARBA" id="ARBA00063031"/>
    </source>
</evidence>
<evidence type="ECO:0000256" key="3">
    <source>
        <dbReference type="ARBA" id="ARBA00015802"/>
    </source>
</evidence>
<dbReference type="GeneTree" id="ENSGT00390000002868"/>
<sequence>MKEEGRVKGRGTSAKLWSSLLQPFRSSRGRPASPSFPGPSACGSRSTYPVIQKATLRGSTEALLSRRDFAMDQDNRKTSLLLFNFLQCSSNSFIQTELKELGQELNRPPHFQGGGLEDNYELQTDGNRSCHFEEEEESDSESQEEIIQRIAMQLAKIGDNIENSIQPRVVDELVQWLRNVNLSTQEKKKYLAATMEKVMDMQTISLDIGQEKATLLLTMLLAKKVMTHAPPLFRSVFQLTVDYINQNLRTYMRNLTRNEME</sequence>
<dbReference type="PANTHER" id="PTHR35447">
    <property type="entry name" value="BH3-INTERACTING DOMAIN DEATH AGONIST"/>
    <property type="match status" value="1"/>
</dbReference>
<evidence type="ECO:0000256" key="7">
    <source>
        <dbReference type="ARBA" id="ARBA00023128"/>
    </source>
</evidence>
<keyword evidence="4" id="KW-0963">Cytoplasm</keyword>
<proteinExistence type="predicted"/>
<dbReference type="InterPro" id="IPR010479">
    <property type="entry name" value="BID"/>
</dbReference>
<evidence type="ECO:0000256" key="5">
    <source>
        <dbReference type="ARBA" id="ARBA00022703"/>
    </source>
</evidence>
<name>F7CU55_MONDO</name>
<evidence type="ECO:0000256" key="10">
    <source>
        <dbReference type="ARBA" id="ARBA00057135"/>
    </source>
</evidence>
<keyword evidence="5" id="KW-0053">Apoptosis</keyword>
<evidence type="ECO:0000256" key="1">
    <source>
        <dbReference type="ARBA" id="ARBA00004294"/>
    </source>
</evidence>
<evidence type="ECO:0000256" key="12">
    <source>
        <dbReference type="ARBA" id="ARBA00081055"/>
    </source>
</evidence>
<evidence type="ECO:0000256" key="4">
    <source>
        <dbReference type="ARBA" id="ARBA00022490"/>
    </source>
</evidence>
<evidence type="ECO:0000256" key="9">
    <source>
        <dbReference type="ARBA" id="ARBA00055577"/>
    </source>
</evidence>
<keyword evidence="6" id="KW-1000">Mitochondrion outer membrane</keyword>
<dbReference type="OMA" id="DMDHSIH"/>
<reference evidence="14 15" key="1">
    <citation type="journal article" date="2007" name="Nature">
        <title>Genome of the marsupial Monodelphis domestica reveals innovation in non-coding sequences.</title>
        <authorList>
            <person name="Mikkelsen T.S."/>
            <person name="Wakefield M.J."/>
            <person name="Aken B."/>
            <person name="Amemiya C.T."/>
            <person name="Chang J.L."/>
            <person name="Duke S."/>
            <person name="Garber M."/>
            <person name="Gentles A.J."/>
            <person name="Goodstadt L."/>
            <person name="Heger A."/>
            <person name="Jurka J."/>
            <person name="Kamal M."/>
            <person name="Mauceli E."/>
            <person name="Searle S.M."/>
            <person name="Sharpe T."/>
            <person name="Baker M.L."/>
            <person name="Batzer M.A."/>
            <person name="Benos P.V."/>
            <person name="Belov K."/>
            <person name="Clamp M."/>
            <person name="Cook A."/>
            <person name="Cuff J."/>
            <person name="Das R."/>
            <person name="Davidow L."/>
            <person name="Deakin J.E."/>
            <person name="Fazzari M.J."/>
            <person name="Glass J.L."/>
            <person name="Grabherr M."/>
            <person name="Greally J.M."/>
            <person name="Gu W."/>
            <person name="Hore T.A."/>
            <person name="Huttley G.A."/>
            <person name="Kleber M."/>
            <person name="Jirtle R.L."/>
            <person name="Koina E."/>
            <person name="Lee J.T."/>
            <person name="Mahony S."/>
            <person name="Marra M.A."/>
            <person name="Miller R.D."/>
            <person name="Nicholls R.D."/>
            <person name="Oda M."/>
            <person name="Papenfuss A.T."/>
            <person name="Parra Z.E."/>
            <person name="Pollock D.D."/>
            <person name="Ray D.A."/>
            <person name="Schein J.E."/>
            <person name="Speed T.P."/>
            <person name="Thompson K."/>
            <person name="VandeBerg J.L."/>
            <person name="Wade C.M."/>
            <person name="Walker J.A."/>
            <person name="Waters P.D."/>
            <person name="Webber C."/>
            <person name="Weidman J.R."/>
            <person name="Xie X."/>
            <person name="Zody M.C."/>
            <person name="Baldwin J."/>
            <person name="Abdouelleil A."/>
            <person name="Abdulkadir J."/>
            <person name="Abebe A."/>
            <person name="Abera B."/>
            <person name="Abreu J."/>
            <person name="Acer S.C."/>
            <person name="Aftuck L."/>
            <person name="Alexander A."/>
            <person name="An P."/>
            <person name="Anderson E."/>
            <person name="Anderson S."/>
            <person name="Arachi H."/>
            <person name="Azer M."/>
            <person name="Bachantsang P."/>
            <person name="Barry A."/>
            <person name="Bayul T."/>
            <person name="Berlin A."/>
            <person name="Bessette D."/>
            <person name="Bloom T."/>
            <person name="Bloom T."/>
            <person name="Boguslavskiy L."/>
            <person name="Bonnet C."/>
            <person name="Boukhgalter B."/>
            <person name="Bourzgui I."/>
            <person name="Brown A."/>
            <person name="Cahill P."/>
            <person name="Channer S."/>
            <person name="Cheshatsang Y."/>
            <person name="Chuda L."/>
            <person name="Citroen M."/>
            <person name="Collymore A."/>
            <person name="Cooke P."/>
            <person name="Costello M."/>
            <person name="D'Aco K."/>
            <person name="Daza R."/>
            <person name="De Haan G."/>
            <person name="DeGray S."/>
            <person name="DeMaso C."/>
            <person name="Dhargay N."/>
            <person name="Dooley K."/>
            <person name="Dooley E."/>
            <person name="Doricent M."/>
            <person name="Dorje P."/>
            <person name="Dorjee K."/>
            <person name="Dupes A."/>
            <person name="Elong R."/>
            <person name="Falk J."/>
            <person name="Farina A."/>
            <person name="Faro S."/>
            <person name="Ferguson D."/>
            <person name="Fisher S."/>
            <person name="Foley C.D."/>
            <person name="Franke A."/>
            <person name="Friedrich D."/>
            <person name="Gadbois L."/>
            <person name="Gearin G."/>
            <person name="Gearin C.R."/>
            <person name="Giannoukos G."/>
            <person name="Goode T."/>
            <person name="Graham J."/>
            <person name="Grandbois E."/>
            <person name="Grewal S."/>
            <person name="Gyaltsen K."/>
            <person name="Hafez N."/>
            <person name="Hagos B."/>
            <person name="Hall J."/>
            <person name="Henson C."/>
            <person name="Hollinger A."/>
            <person name="Honan T."/>
            <person name="Huard M.D."/>
            <person name="Hughes L."/>
            <person name="Hurhula B."/>
            <person name="Husby M.E."/>
            <person name="Kamat A."/>
            <person name="Kanga B."/>
            <person name="Kashin S."/>
            <person name="Khazanovich D."/>
            <person name="Kisner P."/>
            <person name="Lance K."/>
            <person name="Lara M."/>
            <person name="Lee W."/>
            <person name="Lennon N."/>
            <person name="Letendre F."/>
            <person name="LeVine R."/>
            <person name="Lipovsky A."/>
            <person name="Liu X."/>
            <person name="Liu J."/>
            <person name="Liu S."/>
            <person name="Lokyitsang T."/>
            <person name="Lokyitsang Y."/>
            <person name="Lubonja R."/>
            <person name="Lui A."/>
            <person name="MacDonald P."/>
            <person name="Magnisalis V."/>
            <person name="Maru K."/>
            <person name="Matthews C."/>
            <person name="McCusker W."/>
            <person name="McDonough S."/>
            <person name="Mehta T."/>
            <person name="Meldrim J."/>
            <person name="Meneus L."/>
            <person name="Mihai O."/>
            <person name="Mihalev A."/>
            <person name="Mihova T."/>
            <person name="Mittelman R."/>
            <person name="Mlenga V."/>
            <person name="Montmayeur A."/>
            <person name="Mulrain L."/>
            <person name="Navidi A."/>
            <person name="Naylor J."/>
            <person name="Negash T."/>
            <person name="Nguyen T."/>
            <person name="Nguyen N."/>
            <person name="Nicol R."/>
            <person name="Norbu C."/>
            <person name="Norbu N."/>
            <person name="Novod N."/>
            <person name="O'Neill B."/>
            <person name="Osman S."/>
            <person name="Markiewicz E."/>
            <person name="Oyono O.L."/>
            <person name="Patti C."/>
            <person name="Phunkhang P."/>
            <person name="Pierre F."/>
            <person name="Priest M."/>
            <person name="Raghuraman S."/>
            <person name="Rege F."/>
            <person name="Reyes R."/>
            <person name="Rise C."/>
            <person name="Rogov P."/>
            <person name="Ross K."/>
            <person name="Ryan E."/>
            <person name="Settipalli S."/>
            <person name="Shea T."/>
            <person name="Sherpa N."/>
            <person name="Shi L."/>
            <person name="Shih D."/>
            <person name="Sparrow T."/>
            <person name="Spaulding J."/>
            <person name="Stalker J."/>
            <person name="Stange-Thomann N."/>
            <person name="Stavropoulos S."/>
            <person name="Stone C."/>
            <person name="Strader C."/>
            <person name="Tesfaye S."/>
            <person name="Thomson T."/>
            <person name="Thoulutsang Y."/>
            <person name="Thoulutsang D."/>
            <person name="Topham K."/>
            <person name="Topping I."/>
            <person name="Tsamla T."/>
            <person name="Vassiliev H."/>
            <person name="Vo A."/>
            <person name="Wangchuk T."/>
            <person name="Wangdi T."/>
            <person name="Weiand M."/>
            <person name="Wilkinson J."/>
            <person name="Wilson A."/>
            <person name="Yadav S."/>
            <person name="Young G."/>
            <person name="Yu Q."/>
            <person name="Zembek L."/>
            <person name="Zhong D."/>
            <person name="Zimmer A."/>
            <person name="Zwirko Z."/>
            <person name="Jaffe D.B."/>
            <person name="Alvarez P."/>
            <person name="Brockman W."/>
            <person name="Butler J."/>
            <person name="Chin C."/>
            <person name="Gnerre S."/>
            <person name="MacCallum I."/>
            <person name="Graves J.A."/>
            <person name="Ponting C.P."/>
            <person name="Breen M."/>
            <person name="Samollow P.B."/>
            <person name="Lander E.S."/>
            <person name="Lindblad-Toh K."/>
        </authorList>
    </citation>
    <scope>NUCLEOTIDE SEQUENCE [LARGE SCALE GENOMIC DNA]</scope>
</reference>
<dbReference type="PANTHER" id="PTHR35447:SF1">
    <property type="entry name" value="BH3-INTERACTING DOMAIN DEATH AGONIST"/>
    <property type="match status" value="1"/>
</dbReference>
<dbReference type="Gene3D" id="1.10.437.10">
    <property type="entry name" value="Blc2-like"/>
    <property type="match status" value="1"/>
</dbReference>
<evidence type="ECO:0000256" key="8">
    <source>
        <dbReference type="ARBA" id="ARBA00023136"/>
    </source>
</evidence>
<dbReference type="STRING" id="13616.ENSMODP00000023012"/>
<dbReference type="Pfam" id="PF06393">
    <property type="entry name" value="BID"/>
    <property type="match status" value="1"/>
</dbReference>
<comment type="function">
    <text evidence="9">Induces caspase activation and apoptosis. Allows the release of cytochrome c.</text>
</comment>
<dbReference type="InParanoid" id="F7CU55"/>
<dbReference type="GO" id="GO:0001836">
    <property type="term" value="P:release of cytochrome c from mitochondria"/>
    <property type="evidence" value="ECO:0007669"/>
    <property type="project" value="UniProtKB-ARBA"/>
</dbReference>
<dbReference type="GO" id="GO:0033554">
    <property type="term" value="P:cellular response to stress"/>
    <property type="evidence" value="ECO:0007669"/>
    <property type="project" value="UniProtKB-ARBA"/>
</dbReference>
<evidence type="ECO:0000256" key="13">
    <source>
        <dbReference type="SAM" id="MobiDB-lite"/>
    </source>
</evidence>
<dbReference type="HOGENOM" id="CLU_090524_0_0_1"/>
<evidence type="ECO:0000256" key="6">
    <source>
        <dbReference type="ARBA" id="ARBA00022787"/>
    </source>
</evidence>
<accession>F7CU55</accession>
<dbReference type="Ensembl" id="ENSMODT00000023422.4">
    <property type="protein sequence ID" value="ENSMODP00000023012.3"/>
    <property type="gene ID" value="ENSMODG00000018457.4"/>
</dbReference>